<evidence type="ECO:0000313" key="1">
    <source>
        <dbReference type="EMBL" id="RKQ73109.1"/>
    </source>
</evidence>
<name>A0A420WQ38_9PROT</name>
<comment type="caution">
    <text evidence="1">The sequence shown here is derived from an EMBL/GenBank/DDBJ whole genome shotgun (WGS) entry which is preliminary data.</text>
</comment>
<reference evidence="1 2" key="1">
    <citation type="submission" date="2018-10" db="EMBL/GenBank/DDBJ databases">
        <title>Comparative analysis of microorganisms from saline springs in Andes Mountain Range, Colombia.</title>
        <authorList>
            <person name="Rubin E."/>
        </authorList>
    </citation>
    <scope>NUCLEOTIDE SEQUENCE [LARGE SCALE GENOMIC DNA]</scope>
    <source>
        <strain evidence="1 2">USBA 36</strain>
    </source>
</reference>
<dbReference type="RefSeq" id="WP_121217857.1">
    <property type="nucleotide sequence ID" value="NZ_RBIG01000001.1"/>
</dbReference>
<organism evidence="1 2">
    <name type="scientific">Oceanibaculum indicum</name>
    <dbReference type="NCBI Taxonomy" id="526216"/>
    <lineage>
        <taxon>Bacteria</taxon>
        <taxon>Pseudomonadati</taxon>
        <taxon>Pseudomonadota</taxon>
        <taxon>Alphaproteobacteria</taxon>
        <taxon>Rhodospirillales</taxon>
        <taxon>Oceanibaculaceae</taxon>
        <taxon>Oceanibaculum</taxon>
    </lineage>
</organism>
<gene>
    <name evidence="1" type="ORF">BCL74_0882</name>
</gene>
<dbReference type="Proteomes" id="UP000277424">
    <property type="component" value="Unassembled WGS sequence"/>
</dbReference>
<dbReference type="EMBL" id="RBIG01000001">
    <property type="protein sequence ID" value="RKQ73109.1"/>
    <property type="molecule type" value="Genomic_DNA"/>
</dbReference>
<proteinExistence type="predicted"/>
<accession>A0A420WQ38</accession>
<sequence>MSAIKGFRVYQLDLAAGQEITLDATGDFFRVMASDRAFGIAIEDGMVFAVEAGIGFKMEGEAFSKLRVVETLGLGVTLSIAIGYGVIDDARLVIAGSLPTRPTSANGLASVADVSVPATTTALVAAANADRVEIIVQNLGGTEMRIGDSAVTAGRGVKLDGGGTLTLTTSAAVYAYNAAGAAVDVSVLETERV</sequence>
<dbReference type="AlphaFoldDB" id="A0A420WQ38"/>
<protein>
    <submittedName>
        <fullName evidence="1">Uncharacterized protein</fullName>
    </submittedName>
</protein>
<evidence type="ECO:0000313" key="2">
    <source>
        <dbReference type="Proteomes" id="UP000277424"/>
    </source>
</evidence>